<keyword evidence="2" id="KW-1133">Transmembrane helix</keyword>
<feature type="domain" description="ATPase F1/V1/A1 complex alpha/beta subunit nucleotide-binding" evidence="3">
    <location>
        <begin position="1"/>
        <end position="52"/>
    </location>
</feature>
<organism evidence="4 5">
    <name type="scientific">Pisum sativum</name>
    <name type="common">Garden pea</name>
    <name type="synonym">Lathyrus oleraceus</name>
    <dbReference type="NCBI Taxonomy" id="3888"/>
    <lineage>
        <taxon>Eukaryota</taxon>
        <taxon>Viridiplantae</taxon>
        <taxon>Streptophyta</taxon>
        <taxon>Embryophyta</taxon>
        <taxon>Tracheophyta</taxon>
        <taxon>Spermatophyta</taxon>
        <taxon>Magnoliopsida</taxon>
        <taxon>eudicotyledons</taxon>
        <taxon>Gunneridae</taxon>
        <taxon>Pentapetalae</taxon>
        <taxon>rosids</taxon>
        <taxon>fabids</taxon>
        <taxon>Fabales</taxon>
        <taxon>Fabaceae</taxon>
        <taxon>Papilionoideae</taxon>
        <taxon>50 kb inversion clade</taxon>
        <taxon>NPAAA clade</taxon>
        <taxon>Hologalegina</taxon>
        <taxon>IRL clade</taxon>
        <taxon>Fabeae</taxon>
        <taxon>Lathyrus</taxon>
    </lineage>
</organism>
<dbReference type="GO" id="GO:0045259">
    <property type="term" value="C:proton-transporting ATP synthase complex"/>
    <property type="evidence" value="ECO:0007669"/>
    <property type="project" value="InterPro"/>
</dbReference>
<dbReference type="AlphaFoldDB" id="A0A9D4XTK5"/>
<dbReference type="EMBL" id="JAMSHJ010000003">
    <property type="protein sequence ID" value="KAI5424486.1"/>
    <property type="molecule type" value="Genomic_DNA"/>
</dbReference>
<dbReference type="InterPro" id="IPR000194">
    <property type="entry name" value="ATPase_F1/V1/A1_a/bsu_nucl-bd"/>
</dbReference>
<evidence type="ECO:0000313" key="4">
    <source>
        <dbReference type="EMBL" id="KAI5424486.1"/>
    </source>
</evidence>
<dbReference type="SUPFAM" id="SSF52540">
    <property type="entry name" value="P-loop containing nucleoside triphosphate hydrolases"/>
    <property type="match status" value="1"/>
</dbReference>
<name>A0A9D4XTK5_PEA</name>
<keyword evidence="2" id="KW-0472">Membrane</keyword>
<dbReference type="GO" id="GO:0005524">
    <property type="term" value="F:ATP binding"/>
    <property type="evidence" value="ECO:0007669"/>
    <property type="project" value="InterPro"/>
</dbReference>
<evidence type="ECO:0000256" key="2">
    <source>
        <dbReference type="SAM" id="Phobius"/>
    </source>
</evidence>
<dbReference type="Gramene" id="Psat03G0060700-T1">
    <property type="protein sequence ID" value="KAI5424486.1"/>
    <property type="gene ID" value="KIW84_030607"/>
</dbReference>
<sequence length="222" mass="24739">MTALPIVETQSGDVSTYIPTNVISITDGQIFLYADLFNAGIRPVINVGISDSRVGSADQIKAMKQVAGDNLWNLIISAVKVHILSVYSFGKEHSIFWSHMVYLFWDNLTLLGEVFLYSSFAVVSSLLFLIYDYDTPKKTPSSLQWPKDFFVLGGGRNCVISYGSVEFAFGTHESAIGCCCGSSGLYFTINSLRLHDFFIQGERSYECTVVFKVVVDIMKEMR</sequence>
<dbReference type="PANTHER" id="PTHR48082:SF2">
    <property type="entry name" value="ATP SYNTHASE SUBUNIT ALPHA, MITOCHONDRIAL"/>
    <property type="match status" value="1"/>
</dbReference>
<evidence type="ECO:0000256" key="1">
    <source>
        <dbReference type="ARBA" id="ARBA00008936"/>
    </source>
</evidence>
<dbReference type="Gene3D" id="3.40.50.12240">
    <property type="match status" value="1"/>
</dbReference>
<reference evidence="4 5" key="1">
    <citation type="journal article" date="2022" name="Nat. Genet.">
        <title>Improved pea reference genome and pan-genome highlight genomic features and evolutionary characteristics.</title>
        <authorList>
            <person name="Yang T."/>
            <person name="Liu R."/>
            <person name="Luo Y."/>
            <person name="Hu S."/>
            <person name="Wang D."/>
            <person name="Wang C."/>
            <person name="Pandey M.K."/>
            <person name="Ge S."/>
            <person name="Xu Q."/>
            <person name="Li N."/>
            <person name="Li G."/>
            <person name="Huang Y."/>
            <person name="Saxena R.K."/>
            <person name="Ji Y."/>
            <person name="Li M."/>
            <person name="Yan X."/>
            <person name="He Y."/>
            <person name="Liu Y."/>
            <person name="Wang X."/>
            <person name="Xiang C."/>
            <person name="Varshney R.K."/>
            <person name="Ding H."/>
            <person name="Gao S."/>
            <person name="Zong X."/>
        </authorList>
    </citation>
    <scope>NUCLEOTIDE SEQUENCE [LARGE SCALE GENOMIC DNA]</scope>
    <source>
        <strain evidence="4 5">cv. Zhongwan 6</strain>
    </source>
</reference>
<gene>
    <name evidence="4" type="ORF">KIW84_030607</name>
</gene>
<comment type="caution">
    <text evidence="4">The sequence shown here is derived from an EMBL/GenBank/DDBJ whole genome shotgun (WGS) entry which is preliminary data.</text>
</comment>
<dbReference type="InterPro" id="IPR005294">
    <property type="entry name" value="ATP_synth_F1_asu"/>
</dbReference>
<dbReference type="InterPro" id="IPR027417">
    <property type="entry name" value="P-loop_NTPase"/>
</dbReference>
<dbReference type="Proteomes" id="UP001058974">
    <property type="component" value="Chromosome 3"/>
</dbReference>
<evidence type="ECO:0000259" key="3">
    <source>
        <dbReference type="Pfam" id="PF00006"/>
    </source>
</evidence>
<protein>
    <recommendedName>
        <fullName evidence="3">ATPase F1/V1/A1 complex alpha/beta subunit nucleotide-binding domain-containing protein</fullName>
    </recommendedName>
</protein>
<feature type="transmembrane region" description="Helical" evidence="2">
    <location>
        <begin position="71"/>
        <end position="90"/>
    </location>
</feature>
<keyword evidence="5" id="KW-1185">Reference proteome</keyword>
<accession>A0A9D4XTK5</accession>
<dbReference type="GO" id="GO:0046933">
    <property type="term" value="F:proton-transporting ATP synthase activity, rotational mechanism"/>
    <property type="evidence" value="ECO:0007669"/>
    <property type="project" value="InterPro"/>
</dbReference>
<comment type="similarity">
    <text evidence="1">Belongs to the ATPase alpha/beta chains family.</text>
</comment>
<feature type="transmembrane region" description="Helical" evidence="2">
    <location>
        <begin position="110"/>
        <end position="131"/>
    </location>
</feature>
<dbReference type="Pfam" id="PF00006">
    <property type="entry name" value="ATP-synt_ab"/>
    <property type="match status" value="1"/>
</dbReference>
<keyword evidence="2" id="KW-0812">Transmembrane</keyword>
<proteinExistence type="inferred from homology"/>
<dbReference type="GO" id="GO:0043531">
    <property type="term" value="F:ADP binding"/>
    <property type="evidence" value="ECO:0007669"/>
    <property type="project" value="TreeGrafter"/>
</dbReference>
<evidence type="ECO:0000313" key="5">
    <source>
        <dbReference type="Proteomes" id="UP001058974"/>
    </source>
</evidence>
<dbReference type="PANTHER" id="PTHR48082">
    <property type="entry name" value="ATP SYNTHASE SUBUNIT ALPHA, MITOCHONDRIAL"/>
    <property type="match status" value="1"/>
</dbReference>